<gene>
    <name evidence="1" type="ORF">KOR42_07110</name>
</gene>
<protein>
    <submittedName>
        <fullName evidence="1">FG-GAP repeat protein</fullName>
    </submittedName>
</protein>
<name>A0A5C5X4V4_9PLAN</name>
<dbReference type="OrthoDB" id="228608at2"/>
<dbReference type="Proteomes" id="UP000317243">
    <property type="component" value="Unassembled WGS sequence"/>
</dbReference>
<dbReference type="SUPFAM" id="SSF69318">
    <property type="entry name" value="Integrin alpha N-terminal domain"/>
    <property type="match status" value="1"/>
</dbReference>
<dbReference type="EMBL" id="SIHI01000001">
    <property type="protein sequence ID" value="TWT57351.1"/>
    <property type="molecule type" value="Genomic_DNA"/>
</dbReference>
<dbReference type="RefSeq" id="WP_146507192.1">
    <property type="nucleotide sequence ID" value="NZ_SIHI01000001.1"/>
</dbReference>
<dbReference type="InterPro" id="IPR028994">
    <property type="entry name" value="Integrin_alpha_N"/>
</dbReference>
<comment type="caution">
    <text evidence="1">The sequence shown here is derived from an EMBL/GenBank/DDBJ whole genome shotgun (WGS) entry which is preliminary data.</text>
</comment>
<dbReference type="Gene3D" id="2.130.10.130">
    <property type="entry name" value="Integrin alpha, N-terminal"/>
    <property type="match status" value="1"/>
</dbReference>
<reference evidence="1 2" key="1">
    <citation type="submission" date="2019-02" db="EMBL/GenBank/DDBJ databases">
        <title>Deep-cultivation of Planctomycetes and their phenomic and genomic characterization uncovers novel biology.</title>
        <authorList>
            <person name="Wiegand S."/>
            <person name="Jogler M."/>
            <person name="Boedeker C."/>
            <person name="Pinto D."/>
            <person name="Vollmers J."/>
            <person name="Rivas-Marin E."/>
            <person name="Kohn T."/>
            <person name="Peeters S.H."/>
            <person name="Heuer A."/>
            <person name="Rast P."/>
            <person name="Oberbeckmann S."/>
            <person name="Bunk B."/>
            <person name="Jeske O."/>
            <person name="Meyerdierks A."/>
            <person name="Storesund J.E."/>
            <person name="Kallscheuer N."/>
            <person name="Luecker S."/>
            <person name="Lage O.M."/>
            <person name="Pohl T."/>
            <person name="Merkel B.J."/>
            <person name="Hornburger P."/>
            <person name="Mueller R.-W."/>
            <person name="Bruemmer F."/>
            <person name="Labrenz M."/>
            <person name="Spormann A.M."/>
            <person name="Op Den Camp H."/>
            <person name="Overmann J."/>
            <person name="Amann R."/>
            <person name="Jetten M.S.M."/>
            <person name="Mascher T."/>
            <person name="Medema M.H."/>
            <person name="Devos D.P."/>
            <person name="Kaster A.-K."/>
            <person name="Ovreas L."/>
            <person name="Rohde M."/>
            <person name="Galperin M.Y."/>
            <person name="Jogler C."/>
        </authorList>
    </citation>
    <scope>NUCLEOTIDE SEQUENCE [LARGE SCALE GENOMIC DNA]</scope>
    <source>
        <strain evidence="1 2">KOR42</strain>
    </source>
</reference>
<accession>A0A5C5X4V4</accession>
<proteinExistence type="predicted"/>
<evidence type="ECO:0000313" key="2">
    <source>
        <dbReference type="Proteomes" id="UP000317243"/>
    </source>
</evidence>
<dbReference type="AlphaFoldDB" id="A0A5C5X4V4"/>
<sequence length="123" mass="13403">MSDHSREEEFGVAFTQPHALDFADINGDGLTDVVTGKRMWAHGPDGDIEPNAPPVVYWFELERRDDGAVRFIPHLVDSHSGVGVQILAEDINDDGRVDILTASKLGVFVFRNLNSAPGNSTGD</sequence>
<organism evidence="1 2">
    <name type="scientific">Thalassoglobus neptunius</name>
    <dbReference type="NCBI Taxonomy" id="1938619"/>
    <lineage>
        <taxon>Bacteria</taxon>
        <taxon>Pseudomonadati</taxon>
        <taxon>Planctomycetota</taxon>
        <taxon>Planctomycetia</taxon>
        <taxon>Planctomycetales</taxon>
        <taxon>Planctomycetaceae</taxon>
        <taxon>Thalassoglobus</taxon>
    </lineage>
</organism>
<evidence type="ECO:0000313" key="1">
    <source>
        <dbReference type="EMBL" id="TWT57351.1"/>
    </source>
</evidence>
<keyword evidence="2" id="KW-1185">Reference proteome</keyword>